<dbReference type="STRING" id="1549855.AY555_07675"/>
<evidence type="ECO:0000313" key="4">
    <source>
        <dbReference type="Proteomes" id="UP000076066"/>
    </source>
</evidence>
<evidence type="ECO:0000259" key="2">
    <source>
        <dbReference type="Pfam" id="PF00990"/>
    </source>
</evidence>
<dbReference type="Gene3D" id="3.30.70.270">
    <property type="match status" value="1"/>
</dbReference>
<gene>
    <name evidence="3" type="ORF">AY555_07675</name>
</gene>
<evidence type="ECO:0000313" key="3">
    <source>
        <dbReference type="EMBL" id="AMW35074.1"/>
    </source>
</evidence>
<feature type="region of interest" description="Disordered" evidence="1">
    <location>
        <begin position="1"/>
        <end position="24"/>
    </location>
</feature>
<dbReference type="EMBL" id="CP014525">
    <property type="protein sequence ID" value="AMW35074.1"/>
    <property type="molecule type" value="Genomic_DNA"/>
</dbReference>
<feature type="domain" description="GGDEF" evidence="2">
    <location>
        <begin position="97"/>
        <end position="241"/>
    </location>
</feature>
<dbReference type="AlphaFoldDB" id="A0A143DEB4"/>
<dbReference type="InterPro" id="IPR000160">
    <property type="entry name" value="GGDEF_dom"/>
</dbReference>
<reference evidence="3 4" key="1">
    <citation type="submission" date="2016-02" db="EMBL/GenBank/DDBJ databases">
        <title>Complete Genome of H5569, the type strain of the newly described species Haematospirillium jordaniae.</title>
        <authorList>
            <person name="Nicholson A.C."/>
            <person name="Humrighouse B.W."/>
            <person name="Loparov V."/>
            <person name="McQuiston J.R."/>
        </authorList>
    </citation>
    <scope>NUCLEOTIDE SEQUENCE [LARGE SCALE GENOMIC DNA]</scope>
    <source>
        <strain evidence="3 4">H5569</strain>
    </source>
</reference>
<sequence length="253" mass="27686">MAGVKGTGSVDPSHWRKGAGGGRHFRHGKNPLLAYEEGGVPHPPVIDPVDVLGIDLVHIHPSARDALERAVAEIAVLRGDLEKGRRRQEWLETRIFQDPWTGIDNMRALHRAMEHILSLPPESHVGGIFALFWLENHDWIHENYGLDGLHLAMETMAQSVSDLVQETDVVTTVGGAGLGLLSFPAREPEASRAIAAIEARLDGMDVPRGGSHFPLRVCSGMHPVFPGDEPETILRETDSGLRVRMALRGTKKA</sequence>
<accession>A0A143DEB4</accession>
<name>A0A143DEB4_9PROT</name>
<dbReference type="Proteomes" id="UP000076066">
    <property type="component" value="Chromosome"/>
</dbReference>
<evidence type="ECO:0000256" key="1">
    <source>
        <dbReference type="SAM" id="MobiDB-lite"/>
    </source>
</evidence>
<dbReference type="InterPro" id="IPR029787">
    <property type="entry name" value="Nucleotide_cyclase"/>
</dbReference>
<dbReference type="InterPro" id="IPR043128">
    <property type="entry name" value="Rev_trsase/Diguanyl_cyclase"/>
</dbReference>
<dbReference type="SUPFAM" id="SSF55073">
    <property type="entry name" value="Nucleotide cyclase"/>
    <property type="match status" value="1"/>
</dbReference>
<dbReference type="Pfam" id="PF00990">
    <property type="entry name" value="GGDEF"/>
    <property type="match status" value="1"/>
</dbReference>
<dbReference type="GeneID" id="53317035"/>
<dbReference type="KEGG" id="hjo:AY555_07675"/>
<keyword evidence="4" id="KW-1185">Reference proteome</keyword>
<organism evidence="3 4">
    <name type="scientific">Haematospirillum jordaniae</name>
    <dbReference type="NCBI Taxonomy" id="1549855"/>
    <lineage>
        <taxon>Bacteria</taxon>
        <taxon>Pseudomonadati</taxon>
        <taxon>Pseudomonadota</taxon>
        <taxon>Alphaproteobacteria</taxon>
        <taxon>Rhodospirillales</taxon>
        <taxon>Novispirillaceae</taxon>
        <taxon>Haematospirillum</taxon>
    </lineage>
</organism>
<proteinExistence type="predicted"/>
<dbReference type="RefSeq" id="WP_066135325.1">
    <property type="nucleotide sequence ID" value="NZ_CP014525.1"/>
</dbReference>
<protein>
    <recommendedName>
        <fullName evidence="2">GGDEF domain-containing protein</fullName>
    </recommendedName>
</protein>